<gene>
    <name evidence="5" type="ORF">SAMN04488554_2652</name>
</gene>
<dbReference type="PANTHER" id="PTHR33397">
    <property type="entry name" value="UPF0331 PROTEIN YUTE"/>
    <property type="match status" value="1"/>
</dbReference>
<dbReference type="InterPro" id="IPR052379">
    <property type="entry name" value="Type_VII_TA_RNase"/>
</dbReference>
<reference evidence="6" key="1">
    <citation type="submission" date="2016-10" db="EMBL/GenBank/DDBJ databases">
        <authorList>
            <person name="Varghese N."/>
            <person name="Submissions S."/>
        </authorList>
    </citation>
    <scope>NUCLEOTIDE SEQUENCE [LARGE SCALE GENOMIC DNA]</scope>
    <source>
        <strain evidence="6">DSM 21368</strain>
    </source>
</reference>
<dbReference type="GO" id="GO:0016787">
    <property type="term" value="F:hydrolase activity"/>
    <property type="evidence" value="ECO:0007669"/>
    <property type="project" value="UniProtKB-KW"/>
</dbReference>
<dbReference type="PANTHER" id="PTHR33397:SF5">
    <property type="entry name" value="RNASE YUTE-RELATED"/>
    <property type="match status" value="1"/>
</dbReference>
<protein>
    <submittedName>
        <fullName evidence="5">Uncharacterized conserved protein YutE, UPF0331/DUF86 family</fullName>
    </submittedName>
</protein>
<keyword evidence="1" id="KW-1277">Toxin-antitoxin system</keyword>
<accession>A0A1H5L784</accession>
<dbReference type="STRING" id="648782.SAMN04488554_2652"/>
<evidence type="ECO:0000256" key="4">
    <source>
        <dbReference type="ARBA" id="ARBA00024207"/>
    </source>
</evidence>
<dbReference type="EMBL" id="FNTX01000002">
    <property type="protein sequence ID" value="SEE72883.1"/>
    <property type="molecule type" value="Genomic_DNA"/>
</dbReference>
<proteinExistence type="inferred from homology"/>
<dbReference type="GO" id="GO:0004540">
    <property type="term" value="F:RNA nuclease activity"/>
    <property type="evidence" value="ECO:0007669"/>
    <property type="project" value="InterPro"/>
</dbReference>
<comment type="similarity">
    <text evidence="4">Belongs to the HepT RNase toxin family.</text>
</comment>
<evidence type="ECO:0000256" key="3">
    <source>
        <dbReference type="ARBA" id="ARBA00022801"/>
    </source>
</evidence>
<dbReference type="AlphaFoldDB" id="A0A1H5L784"/>
<dbReference type="InterPro" id="IPR008201">
    <property type="entry name" value="HepT-like"/>
</dbReference>
<evidence type="ECO:0000256" key="2">
    <source>
        <dbReference type="ARBA" id="ARBA00022722"/>
    </source>
</evidence>
<keyword evidence="2" id="KW-0540">Nuclease</keyword>
<dbReference type="InterPro" id="IPR037038">
    <property type="entry name" value="HepT-like_sf"/>
</dbReference>
<evidence type="ECO:0000313" key="6">
    <source>
        <dbReference type="Proteomes" id="UP000199220"/>
    </source>
</evidence>
<dbReference type="Proteomes" id="UP000199220">
    <property type="component" value="Unassembled WGS sequence"/>
</dbReference>
<dbReference type="Pfam" id="PF01934">
    <property type="entry name" value="HepT-like"/>
    <property type="match status" value="1"/>
</dbReference>
<name>A0A1H5L784_9MICO</name>
<evidence type="ECO:0000313" key="5">
    <source>
        <dbReference type="EMBL" id="SEE72883.1"/>
    </source>
</evidence>
<dbReference type="RefSeq" id="WP_089773579.1">
    <property type="nucleotide sequence ID" value="NZ_FNTX01000002.1"/>
</dbReference>
<dbReference type="GO" id="GO:0110001">
    <property type="term" value="C:toxin-antitoxin complex"/>
    <property type="evidence" value="ECO:0007669"/>
    <property type="project" value="InterPro"/>
</dbReference>
<dbReference type="NCBIfam" id="NF047751">
    <property type="entry name" value="HepT_toxin"/>
    <property type="match status" value="1"/>
</dbReference>
<sequence>MADQVRVQRLLRRISDEVTVLEWEALADDARRQDVMWLRGVKYSFVTAIESCMDVAQHLCAVSGWGPPADNGDAVRLLATHGVLDAELAVSVRQSVGFRNILVYEYADVDDEIVIRRLSSLEPPTAFVAQVAGFIAED</sequence>
<dbReference type="OrthoDB" id="3734293at2"/>
<evidence type="ECO:0000256" key="1">
    <source>
        <dbReference type="ARBA" id="ARBA00022649"/>
    </source>
</evidence>
<keyword evidence="3" id="KW-0378">Hydrolase</keyword>
<organism evidence="5 6">
    <name type="scientific">Ruania alba</name>
    <dbReference type="NCBI Taxonomy" id="648782"/>
    <lineage>
        <taxon>Bacteria</taxon>
        <taxon>Bacillati</taxon>
        <taxon>Actinomycetota</taxon>
        <taxon>Actinomycetes</taxon>
        <taxon>Micrococcales</taxon>
        <taxon>Ruaniaceae</taxon>
        <taxon>Ruania</taxon>
    </lineage>
</organism>
<keyword evidence="6" id="KW-1185">Reference proteome</keyword>
<dbReference type="Gene3D" id="1.20.120.580">
    <property type="entry name" value="bsu32300-like"/>
    <property type="match status" value="1"/>
</dbReference>